<dbReference type="PROSITE" id="PS00893">
    <property type="entry name" value="NUDIX_BOX"/>
    <property type="match status" value="1"/>
</dbReference>
<keyword evidence="6" id="KW-1185">Reference proteome</keyword>
<evidence type="ECO:0000256" key="1">
    <source>
        <dbReference type="ARBA" id="ARBA00005582"/>
    </source>
</evidence>
<accession>A0A5R9F9V1</accession>
<dbReference type="SUPFAM" id="SSF55811">
    <property type="entry name" value="Nudix"/>
    <property type="match status" value="1"/>
</dbReference>
<proteinExistence type="inferred from homology"/>
<dbReference type="NCBIfam" id="TIGR02705">
    <property type="entry name" value="nudix_YtkD"/>
    <property type="match status" value="1"/>
</dbReference>
<sequence length="159" mass="18658">MSYLSFIDFYKNEVKLSFEDHPFSKTPKHVWVICRFRNQWLLTEHPRRGIEFPGGKVEKGETADEAAVREVHEETGAHVKHLSYIGQYKVEGKGGTIIKNIYYAEIKEIIPRESYFETKGPVLMDDLPANLKDNNRYSFMMKDNVLRESIRKIKQTNLF</sequence>
<dbReference type="Proteomes" id="UP000308230">
    <property type="component" value="Unassembled WGS sequence"/>
</dbReference>
<feature type="domain" description="Nudix hydrolase" evidence="4">
    <location>
        <begin position="13"/>
        <end position="145"/>
    </location>
</feature>
<gene>
    <name evidence="5" type="primary">ytkD</name>
    <name evidence="5" type="ORF">FCL54_01545</name>
</gene>
<dbReference type="PROSITE" id="PS51462">
    <property type="entry name" value="NUDIX"/>
    <property type="match status" value="1"/>
</dbReference>
<evidence type="ECO:0000313" key="5">
    <source>
        <dbReference type="EMBL" id="TLS39020.1"/>
    </source>
</evidence>
<comment type="caution">
    <text evidence="5">The sequence shown here is derived from an EMBL/GenBank/DDBJ whole genome shotgun (WGS) entry which is preliminary data.</text>
</comment>
<evidence type="ECO:0000256" key="3">
    <source>
        <dbReference type="RuleBase" id="RU003476"/>
    </source>
</evidence>
<evidence type="ECO:0000313" key="6">
    <source>
        <dbReference type="Proteomes" id="UP000308230"/>
    </source>
</evidence>
<dbReference type="GO" id="GO:0016787">
    <property type="term" value="F:hydrolase activity"/>
    <property type="evidence" value="ECO:0007669"/>
    <property type="project" value="UniProtKB-KW"/>
</dbReference>
<dbReference type="AlphaFoldDB" id="A0A5R9F9V1"/>
<dbReference type="InterPro" id="IPR014078">
    <property type="entry name" value="Nudix_YtkD"/>
</dbReference>
<dbReference type="Pfam" id="PF00293">
    <property type="entry name" value="NUDIX"/>
    <property type="match status" value="1"/>
</dbReference>
<dbReference type="RefSeq" id="WP_138122452.1">
    <property type="nucleotide sequence ID" value="NZ_SWLG01000001.1"/>
</dbReference>
<dbReference type="PRINTS" id="PR00502">
    <property type="entry name" value="NUDIXFAMILY"/>
</dbReference>
<organism evidence="5 6">
    <name type="scientific">Exobacillus caeni</name>
    <dbReference type="NCBI Taxonomy" id="2574798"/>
    <lineage>
        <taxon>Bacteria</taxon>
        <taxon>Bacillati</taxon>
        <taxon>Bacillota</taxon>
        <taxon>Bacilli</taxon>
        <taxon>Bacillales</taxon>
        <taxon>Guptibacillaceae</taxon>
        <taxon>Exobacillus</taxon>
    </lineage>
</organism>
<keyword evidence="2 3" id="KW-0378">Hydrolase</keyword>
<dbReference type="CDD" id="cd04665">
    <property type="entry name" value="NUDIX_RppH"/>
    <property type="match status" value="1"/>
</dbReference>
<comment type="similarity">
    <text evidence="1 3">Belongs to the Nudix hydrolase family.</text>
</comment>
<protein>
    <submittedName>
        <fullName evidence="5">Nucleoside triphosphatase YtkD</fullName>
    </submittedName>
</protein>
<dbReference type="PANTHER" id="PTHR43736">
    <property type="entry name" value="ADP-RIBOSE PYROPHOSPHATASE"/>
    <property type="match status" value="1"/>
</dbReference>
<dbReference type="InterPro" id="IPR000086">
    <property type="entry name" value="NUDIX_hydrolase_dom"/>
</dbReference>
<dbReference type="InterPro" id="IPR020476">
    <property type="entry name" value="Nudix_hydrolase"/>
</dbReference>
<dbReference type="Gene3D" id="3.90.79.10">
    <property type="entry name" value="Nucleoside Triphosphate Pyrophosphohydrolase"/>
    <property type="match status" value="1"/>
</dbReference>
<dbReference type="InterPro" id="IPR015797">
    <property type="entry name" value="NUDIX_hydrolase-like_dom_sf"/>
</dbReference>
<dbReference type="EMBL" id="SWLG01000001">
    <property type="protein sequence ID" value="TLS39020.1"/>
    <property type="molecule type" value="Genomic_DNA"/>
</dbReference>
<reference evidence="5 6" key="1">
    <citation type="submission" date="2019-04" db="EMBL/GenBank/DDBJ databases">
        <title>Bacillus caeni sp. nov., a bacterium isolated from mangrove sediment.</title>
        <authorList>
            <person name="Huang H."/>
            <person name="Mo K."/>
            <person name="Hu Y."/>
        </authorList>
    </citation>
    <scope>NUCLEOTIDE SEQUENCE [LARGE SCALE GENOMIC DNA]</scope>
    <source>
        <strain evidence="5 6">HB172195</strain>
    </source>
</reference>
<dbReference type="PANTHER" id="PTHR43736:SF1">
    <property type="entry name" value="DIHYDRONEOPTERIN TRIPHOSPHATE DIPHOSPHATASE"/>
    <property type="match status" value="1"/>
</dbReference>
<dbReference type="OrthoDB" id="9131041at2"/>
<name>A0A5R9F9V1_9BACL</name>
<evidence type="ECO:0000259" key="4">
    <source>
        <dbReference type="PROSITE" id="PS51462"/>
    </source>
</evidence>
<evidence type="ECO:0000256" key="2">
    <source>
        <dbReference type="ARBA" id="ARBA00022801"/>
    </source>
</evidence>
<dbReference type="InterPro" id="IPR020084">
    <property type="entry name" value="NUDIX_hydrolase_CS"/>
</dbReference>